<comment type="caution">
    <text evidence="2">The sequence shown here is derived from an EMBL/GenBank/DDBJ whole genome shotgun (WGS) entry which is preliminary data.</text>
</comment>
<proteinExistence type="predicted"/>
<evidence type="ECO:0000313" key="3">
    <source>
        <dbReference type="Proteomes" id="UP000256645"/>
    </source>
</evidence>
<name>A0A3D8QWK9_9HELO</name>
<dbReference type="OrthoDB" id="268594at2759"/>
<reference evidence="2 3" key="1">
    <citation type="journal article" date="2018" name="IMA Fungus">
        <title>IMA Genome-F 9: Draft genome sequence of Annulohypoxylon stygium, Aspergillus mulundensis, Berkeleyomyces basicola (syn. Thielaviopsis basicola), Ceratocystis smalleyi, two Cercospora beticola strains, Coleophoma cylindrospora, Fusarium fracticaudum, Phialophora cf. hyalina, and Morchella septimelata.</title>
        <authorList>
            <person name="Wingfield B.D."/>
            <person name="Bills G.F."/>
            <person name="Dong Y."/>
            <person name="Huang W."/>
            <person name="Nel W.J."/>
            <person name="Swalarsk-Parry B.S."/>
            <person name="Vaghefi N."/>
            <person name="Wilken P.M."/>
            <person name="An Z."/>
            <person name="de Beer Z.W."/>
            <person name="De Vos L."/>
            <person name="Chen L."/>
            <person name="Duong T.A."/>
            <person name="Gao Y."/>
            <person name="Hammerbacher A."/>
            <person name="Kikkert J.R."/>
            <person name="Li Y."/>
            <person name="Li H."/>
            <person name="Li K."/>
            <person name="Li Q."/>
            <person name="Liu X."/>
            <person name="Ma X."/>
            <person name="Naidoo K."/>
            <person name="Pethybridge S.J."/>
            <person name="Sun J."/>
            <person name="Steenkamp E.T."/>
            <person name="van der Nest M.A."/>
            <person name="van Wyk S."/>
            <person name="Wingfield M.J."/>
            <person name="Xiong C."/>
            <person name="Yue Q."/>
            <person name="Zhang X."/>
        </authorList>
    </citation>
    <scope>NUCLEOTIDE SEQUENCE [LARGE SCALE GENOMIC DNA]</scope>
    <source>
        <strain evidence="2 3">BP6252</strain>
    </source>
</reference>
<protein>
    <submittedName>
        <fullName evidence="2">Uncharacterized protein</fullName>
    </submittedName>
</protein>
<evidence type="ECO:0000256" key="1">
    <source>
        <dbReference type="SAM" id="MobiDB-lite"/>
    </source>
</evidence>
<feature type="region of interest" description="Disordered" evidence="1">
    <location>
        <begin position="88"/>
        <end position="142"/>
    </location>
</feature>
<gene>
    <name evidence="2" type="ORF">BP6252_09858</name>
</gene>
<dbReference type="AlphaFoldDB" id="A0A3D8QWK9"/>
<feature type="compositionally biased region" description="Basic and acidic residues" evidence="1">
    <location>
        <begin position="110"/>
        <end position="125"/>
    </location>
</feature>
<sequence length="142" mass="15390">MSTLGGPGGRQINSKPTPYVASTFAPTFARGASCSSTAEHTSADIPGTDRSVAVFLWIMMSIVDLVLMCPNHRRVQRCHDELFVVHEEGPRDEQSGMSQSSKVVSGVSHGPDDFKNLGFKEEKPAEPVGTKESGTKQGELRW</sequence>
<accession>A0A3D8QWK9</accession>
<dbReference type="Proteomes" id="UP000256645">
    <property type="component" value="Unassembled WGS sequence"/>
</dbReference>
<evidence type="ECO:0000313" key="2">
    <source>
        <dbReference type="EMBL" id="RDW66223.1"/>
    </source>
</evidence>
<keyword evidence="3" id="KW-1185">Reference proteome</keyword>
<organism evidence="2 3">
    <name type="scientific">Coleophoma cylindrospora</name>
    <dbReference type="NCBI Taxonomy" id="1849047"/>
    <lineage>
        <taxon>Eukaryota</taxon>
        <taxon>Fungi</taxon>
        <taxon>Dikarya</taxon>
        <taxon>Ascomycota</taxon>
        <taxon>Pezizomycotina</taxon>
        <taxon>Leotiomycetes</taxon>
        <taxon>Helotiales</taxon>
        <taxon>Dermateaceae</taxon>
        <taxon>Coleophoma</taxon>
    </lineage>
</organism>
<dbReference type="EMBL" id="PDLM01000011">
    <property type="protein sequence ID" value="RDW66223.1"/>
    <property type="molecule type" value="Genomic_DNA"/>
</dbReference>